<dbReference type="EMBL" id="AP014959">
    <property type="protein sequence ID" value="BAS83210.1"/>
    <property type="molecule type" value="Genomic_DNA"/>
</dbReference>
<dbReference type="AlphaFoldDB" id="A0A0P0VVC7"/>
<organism evidence="1 2">
    <name type="scientific">Oryza sativa subsp. japonica</name>
    <name type="common">Rice</name>
    <dbReference type="NCBI Taxonomy" id="39947"/>
    <lineage>
        <taxon>Eukaryota</taxon>
        <taxon>Viridiplantae</taxon>
        <taxon>Streptophyta</taxon>
        <taxon>Embryophyta</taxon>
        <taxon>Tracheophyta</taxon>
        <taxon>Spermatophyta</taxon>
        <taxon>Magnoliopsida</taxon>
        <taxon>Liliopsida</taxon>
        <taxon>Poales</taxon>
        <taxon>Poaceae</taxon>
        <taxon>BOP clade</taxon>
        <taxon>Oryzoideae</taxon>
        <taxon>Oryzeae</taxon>
        <taxon>Oryzinae</taxon>
        <taxon>Oryza</taxon>
        <taxon>Oryza sativa</taxon>
    </lineage>
</organism>
<proteinExistence type="predicted"/>
<evidence type="ECO:0000313" key="2">
    <source>
        <dbReference type="Proteomes" id="UP000059680"/>
    </source>
</evidence>
<dbReference type="SMR" id="A0A0P0VVC7"/>
<gene>
    <name evidence="1" type="ordered locus">Os03g0243250</name>
    <name evidence="1" type="ORF">OSNPB_030243250</name>
</gene>
<reference evidence="1 2" key="2">
    <citation type="journal article" date="2013" name="Plant Cell Physiol.">
        <title>Rice Annotation Project Database (RAP-DB): an integrative and interactive database for rice genomics.</title>
        <authorList>
            <person name="Sakai H."/>
            <person name="Lee S.S."/>
            <person name="Tanaka T."/>
            <person name="Numa H."/>
            <person name="Kim J."/>
            <person name="Kawahara Y."/>
            <person name="Wakimoto H."/>
            <person name="Yang C.C."/>
            <person name="Iwamoto M."/>
            <person name="Abe T."/>
            <person name="Yamada Y."/>
            <person name="Muto A."/>
            <person name="Inokuchi H."/>
            <person name="Ikemura T."/>
            <person name="Matsumoto T."/>
            <person name="Sasaki T."/>
            <person name="Itoh T."/>
        </authorList>
    </citation>
    <scope>NUCLEOTIDE SEQUENCE [LARGE SCALE GENOMIC DNA]</scope>
    <source>
        <strain evidence="2">cv. Nipponbare</strain>
    </source>
</reference>
<sequence>MMHEHMKLILSISSAISSLLHRNLMVSSSSMPSSLKDFSFHPLYAHPSSCYHHTCHLRKKNPKTISHHFPSESYNQSLMHELTQIWSSASRSYLLLDLLLSKHNCQVRDQN</sequence>
<evidence type="ECO:0000313" key="1">
    <source>
        <dbReference type="EMBL" id="BAS83210.1"/>
    </source>
</evidence>
<dbReference type="Gramene" id="Os03t0243250-00">
    <property type="protein sequence ID" value="Os03t0243250-00"/>
    <property type="gene ID" value="Os03g0243250"/>
</dbReference>
<reference evidence="2" key="1">
    <citation type="journal article" date="2005" name="Nature">
        <title>The map-based sequence of the rice genome.</title>
        <authorList>
            <consortium name="International rice genome sequencing project (IRGSP)"/>
            <person name="Matsumoto T."/>
            <person name="Wu J."/>
            <person name="Kanamori H."/>
            <person name="Katayose Y."/>
            <person name="Fujisawa M."/>
            <person name="Namiki N."/>
            <person name="Mizuno H."/>
            <person name="Yamamoto K."/>
            <person name="Antonio B.A."/>
            <person name="Baba T."/>
            <person name="Sakata K."/>
            <person name="Nagamura Y."/>
            <person name="Aoki H."/>
            <person name="Arikawa K."/>
            <person name="Arita K."/>
            <person name="Bito T."/>
            <person name="Chiden Y."/>
            <person name="Fujitsuka N."/>
            <person name="Fukunaka R."/>
            <person name="Hamada M."/>
            <person name="Harada C."/>
            <person name="Hayashi A."/>
            <person name="Hijishita S."/>
            <person name="Honda M."/>
            <person name="Hosokawa S."/>
            <person name="Ichikawa Y."/>
            <person name="Idonuma A."/>
            <person name="Iijima M."/>
            <person name="Ikeda M."/>
            <person name="Ikeno M."/>
            <person name="Ito K."/>
            <person name="Ito S."/>
            <person name="Ito T."/>
            <person name="Ito Y."/>
            <person name="Ito Y."/>
            <person name="Iwabuchi A."/>
            <person name="Kamiya K."/>
            <person name="Karasawa W."/>
            <person name="Kurita K."/>
            <person name="Katagiri S."/>
            <person name="Kikuta A."/>
            <person name="Kobayashi H."/>
            <person name="Kobayashi N."/>
            <person name="Machita K."/>
            <person name="Maehara T."/>
            <person name="Masukawa M."/>
            <person name="Mizubayashi T."/>
            <person name="Mukai Y."/>
            <person name="Nagasaki H."/>
            <person name="Nagata Y."/>
            <person name="Naito S."/>
            <person name="Nakashima M."/>
            <person name="Nakama Y."/>
            <person name="Nakamichi Y."/>
            <person name="Nakamura M."/>
            <person name="Meguro A."/>
            <person name="Negishi M."/>
            <person name="Ohta I."/>
            <person name="Ohta T."/>
            <person name="Okamoto M."/>
            <person name="Ono N."/>
            <person name="Saji S."/>
            <person name="Sakaguchi M."/>
            <person name="Sakai K."/>
            <person name="Shibata M."/>
            <person name="Shimokawa T."/>
            <person name="Song J."/>
            <person name="Takazaki Y."/>
            <person name="Terasawa K."/>
            <person name="Tsugane M."/>
            <person name="Tsuji K."/>
            <person name="Ueda S."/>
            <person name="Waki K."/>
            <person name="Yamagata H."/>
            <person name="Yamamoto M."/>
            <person name="Yamamoto S."/>
            <person name="Yamane H."/>
            <person name="Yoshiki S."/>
            <person name="Yoshihara R."/>
            <person name="Yukawa K."/>
            <person name="Zhong H."/>
            <person name="Yano M."/>
            <person name="Yuan Q."/>
            <person name="Ouyang S."/>
            <person name="Liu J."/>
            <person name="Jones K.M."/>
            <person name="Gansberger K."/>
            <person name="Moffat K."/>
            <person name="Hill J."/>
            <person name="Bera J."/>
            <person name="Fadrosh D."/>
            <person name="Jin S."/>
            <person name="Johri S."/>
            <person name="Kim M."/>
            <person name="Overton L."/>
            <person name="Reardon M."/>
            <person name="Tsitrin T."/>
            <person name="Vuong H."/>
            <person name="Weaver B."/>
            <person name="Ciecko A."/>
            <person name="Tallon L."/>
            <person name="Jackson J."/>
            <person name="Pai G."/>
            <person name="Aken S.V."/>
            <person name="Utterback T."/>
            <person name="Reidmuller S."/>
            <person name="Feldblyum T."/>
            <person name="Hsiao J."/>
            <person name="Zismann V."/>
            <person name="Iobst S."/>
            <person name="de Vazeille A.R."/>
            <person name="Buell C.R."/>
            <person name="Ying K."/>
            <person name="Li Y."/>
            <person name="Lu T."/>
            <person name="Huang Y."/>
            <person name="Zhao Q."/>
            <person name="Feng Q."/>
            <person name="Zhang L."/>
            <person name="Zhu J."/>
            <person name="Weng Q."/>
            <person name="Mu J."/>
            <person name="Lu Y."/>
            <person name="Fan D."/>
            <person name="Liu Y."/>
            <person name="Guan J."/>
            <person name="Zhang Y."/>
            <person name="Yu S."/>
            <person name="Liu X."/>
            <person name="Zhang Y."/>
            <person name="Hong G."/>
            <person name="Han B."/>
            <person name="Choisne N."/>
            <person name="Demange N."/>
            <person name="Orjeda G."/>
            <person name="Samain S."/>
            <person name="Cattolico L."/>
            <person name="Pelletier E."/>
            <person name="Couloux A."/>
            <person name="Segurens B."/>
            <person name="Wincker P."/>
            <person name="D'Hont A."/>
            <person name="Scarpelli C."/>
            <person name="Weissenbach J."/>
            <person name="Salanoubat M."/>
            <person name="Quetier F."/>
            <person name="Yu Y."/>
            <person name="Kim H.R."/>
            <person name="Rambo T."/>
            <person name="Currie J."/>
            <person name="Collura K."/>
            <person name="Luo M."/>
            <person name="Yang T."/>
            <person name="Ammiraju J.S.S."/>
            <person name="Engler F."/>
            <person name="Soderlund C."/>
            <person name="Wing R.A."/>
            <person name="Palmer L.E."/>
            <person name="de la Bastide M."/>
            <person name="Spiegel L."/>
            <person name="Nascimento L."/>
            <person name="Zutavern T."/>
            <person name="O'Shaughnessy A."/>
            <person name="Dike S."/>
            <person name="Dedhia N."/>
            <person name="Preston R."/>
            <person name="Balija V."/>
            <person name="McCombie W.R."/>
            <person name="Chow T."/>
            <person name="Chen H."/>
            <person name="Chung M."/>
            <person name="Chen C."/>
            <person name="Shaw J."/>
            <person name="Wu H."/>
            <person name="Hsiao K."/>
            <person name="Chao Y."/>
            <person name="Chu M."/>
            <person name="Cheng C."/>
            <person name="Hour A."/>
            <person name="Lee P."/>
            <person name="Lin S."/>
            <person name="Lin Y."/>
            <person name="Liou J."/>
            <person name="Liu S."/>
            <person name="Hsing Y."/>
            <person name="Raghuvanshi S."/>
            <person name="Mohanty A."/>
            <person name="Bharti A.K."/>
            <person name="Gaur A."/>
            <person name="Gupta V."/>
            <person name="Kumar D."/>
            <person name="Ravi V."/>
            <person name="Vij S."/>
            <person name="Kapur A."/>
            <person name="Khurana P."/>
            <person name="Khurana P."/>
            <person name="Khurana J.P."/>
            <person name="Tyagi A.K."/>
            <person name="Gaikwad K."/>
            <person name="Singh A."/>
            <person name="Dalal V."/>
            <person name="Srivastava S."/>
            <person name="Dixit A."/>
            <person name="Pal A.K."/>
            <person name="Ghazi I.A."/>
            <person name="Yadav M."/>
            <person name="Pandit A."/>
            <person name="Bhargava A."/>
            <person name="Sureshbabu K."/>
            <person name="Batra K."/>
            <person name="Sharma T.R."/>
            <person name="Mohapatra T."/>
            <person name="Singh N.K."/>
            <person name="Messing J."/>
            <person name="Nelson A.B."/>
            <person name="Fuks G."/>
            <person name="Kavchok S."/>
            <person name="Keizer G."/>
            <person name="Linton E."/>
            <person name="Llaca V."/>
            <person name="Song R."/>
            <person name="Tanyolac B."/>
            <person name="Young S."/>
            <person name="Ho-Il K."/>
            <person name="Hahn J.H."/>
            <person name="Sangsakoo G."/>
            <person name="Vanavichit A."/>
            <person name="de Mattos Luiz.A.T."/>
            <person name="Zimmer P.D."/>
            <person name="Malone G."/>
            <person name="Dellagostin O."/>
            <person name="de Oliveira A.C."/>
            <person name="Bevan M."/>
            <person name="Bancroft I."/>
            <person name="Minx P."/>
            <person name="Cordum H."/>
            <person name="Wilson R."/>
            <person name="Cheng Z."/>
            <person name="Jin W."/>
            <person name="Jiang J."/>
            <person name="Leong S.A."/>
            <person name="Iwama H."/>
            <person name="Gojobori T."/>
            <person name="Itoh T."/>
            <person name="Niimura Y."/>
            <person name="Fujii Y."/>
            <person name="Habara T."/>
            <person name="Sakai H."/>
            <person name="Sato Y."/>
            <person name="Wilson G."/>
            <person name="Kumar K."/>
            <person name="McCouch S."/>
            <person name="Juretic N."/>
            <person name="Hoen D."/>
            <person name="Wright S."/>
            <person name="Bruskiewich R."/>
            <person name="Bureau T."/>
            <person name="Miyao A."/>
            <person name="Hirochika H."/>
            <person name="Nishikawa T."/>
            <person name="Kadowaki K."/>
            <person name="Sugiura M."/>
            <person name="Burr B."/>
            <person name="Sasaki T."/>
        </authorList>
    </citation>
    <scope>NUCLEOTIDE SEQUENCE [LARGE SCALE GENOMIC DNA]</scope>
    <source>
        <strain evidence="2">cv. Nipponbare</strain>
    </source>
</reference>
<dbReference type="InParanoid" id="A0A0P0VVC7"/>
<protein>
    <submittedName>
        <fullName evidence="1">Os03g0243250 protein</fullName>
    </submittedName>
</protein>
<name>A0A0P0VVC7_ORYSJ</name>
<reference evidence="1 2" key="3">
    <citation type="journal article" date="2013" name="Rice">
        <title>Improvement of the Oryza sativa Nipponbare reference genome using next generation sequence and optical map data.</title>
        <authorList>
            <person name="Kawahara Y."/>
            <person name="de la Bastide M."/>
            <person name="Hamilton J.P."/>
            <person name="Kanamori H."/>
            <person name="McCombie W.R."/>
            <person name="Ouyang S."/>
            <person name="Schwartz D.C."/>
            <person name="Tanaka T."/>
            <person name="Wu J."/>
            <person name="Zhou S."/>
            <person name="Childs K.L."/>
            <person name="Davidson R.M."/>
            <person name="Lin H."/>
            <person name="Quesada-Ocampo L."/>
            <person name="Vaillancourt B."/>
            <person name="Sakai H."/>
            <person name="Lee S.S."/>
            <person name="Kim J."/>
            <person name="Numa H."/>
            <person name="Itoh T."/>
            <person name="Buell C.R."/>
            <person name="Matsumoto T."/>
        </authorList>
    </citation>
    <scope>NUCLEOTIDE SEQUENCE [LARGE SCALE GENOMIC DNA]</scope>
    <source>
        <strain evidence="2">cv. Nipponbare</strain>
    </source>
</reference>
<keyword evidence="2" id="KW-1185">Reference proteome</keyword>
<dbReference type="Proteomes" id="UP000059680">
    <property type="component" value="Chromosome 3"/>
</dbReference>
<accession>A0A0P0VVC7</accession>
<dbReference type="PaxDb" id="39947-A0A0P0VVC7"/>